<protein>
    <submittedName>
        <fullName evidence="3">SRPBCC family protein</fullName>
    </submittedName>
</protein>
<dbReference type="InterPro" id="IPR013538">
    <property type="entry name" value="ASHA1/2-like_C"/>
</dbReference>
<dbReference type="CDD" id="cd08894">
    <property type="entry name" value="SRPBCC_CalC_Aha1-like_1"/>
    <property type="match status" value="1"/>
</dbReference>
<evidence type="ECO:0000259" key="2">
    <source>
        <dbReference type="Pfam" id="PF08327"/>
    </source>
</evidence>
<evidence type="ECO:0000256" key="1">
    <source>
        <dbReference type="ARBA" id="ARBA00006817"/>
    </source>
</evidence>
<comment type="caution">
    <text evidence="3">The sequence shown here is derived from an EMBL/GenBank/DDBJ whole genome shotgun (WGS) entry which is preliminary data.</text>
</comment>
<name>A0ABP9QKA3_9RHOO</name>
<dbReference type="EMBL" id="BAABLD010000007">
    <property type="protein sequence ID" value="GAA5163176.1"/>
    <property type="molecule type" value="Genomic_DNA"/>
</dbReference>
<dbReference type="Gene3D" id="3.30.530.20">
    <property type="match status" value="1"/>
</dbReference>
<dbReference type="Proteomes" id="UP001500547">
    <property type="component" value="Unassembled WGS sequence"/>
</dbReference>
<proteinExistence type="inferred from homology"/>
<evidence type="ECO:0000313" key="3">
    <source>
        <dbReference type="EMBL" id="GAA5163176.1"/>
    </source>
</evidence>
<dbReference type="InterPro" id="IPR023393">
    <property type="entry name" value="START-like_dom_sf"/>
</dbReference>
<gene>
    <name evidence="3" type="ORF">GCM10025770_14930</name>
</gene>
<accession>A0ABP9QKA3</accession>
<reference evidence="4" key="1">
    <citation type="journal article" date="2019" name="Int. J. Syst. Evol. Microbiol.">
        <title>The Global Catalogue of Microorganisms (GCM) 10K type strain sequencing project: providing services to taxonomists for standard genome sequencing and annotation.</title>
        <authorList>
            <consortium name="The Broad Institute Genomics Platform"/>
            <consortium name="The Broad Institute Genome Sequencing Center for Infectious Disease"/>
            <person name="Wu L."/>
            <person name="Ma J."/>
        </authorList>
    </citation>
    <scope>NUCLEOTIDE SEQUENCE [LARGE SCALE GENOMIC DNA]</scope>
    <source>
        <strain evidence="4">JCM 18715</strain>
    </source>
</reference>
<comment type="similarity">
    <text evidence="1">Belongs to the AHA1 family.</text>
</comment>
<keyword evidence="4" id="KW-1185">Reference proteome</keyword>
<dbReference type="Pfam" id="PF08327">
    <property type="entry name" value="AHSA1"/>
    <property type="match status" value="1"/>
</dbReference>
<evidence type="ECO:0000313" key="4">
    <source>
        <dbReference type="Proteomes" id="UP001500547"/>
    </source>
</evidence>
<sequence>MDECEIIITRLVNAPRERVFDVWTDARHVSLWWGPNGFTTTTYEMQVAVGGVWRFTMHGPDGRDWPNRIVYSEVVRPERLAYSHGDFEREHFKAVVSFAEAADGKTLVMLRTLFPSAEACAAVKAHGAVEGGQQTLARFAAFAEGTVA</sequence>
<dbReference type="SUPFAM" id="SSF55961">
    <property type="entry name" value="Bet v1-like"/>
    <property type="match status" value="1"/>
</dbReference>
<organism evidence="3 4">
    <name type="scientific">Viridibacterium curvum</name>
    <dbReference type="NCBI Taxonomy" id="1101404"/>
    <lineage>
        <taxon>Bacteria</taxon>
        <taxon>Pseudomonadati</taxon>
        <taxon>Pseudomonadota</taxon>
        <taxon>Betaproteobacteria</taxon>
        <taxon>Rhodocyclales</taxon>
        <taxon>Rhodocyclaceae</taxon>
        <taxon>Viridibacterium</taxon>
    </lineage>
</organism>
<feature type="domain" description="Activator of Hsp90 ATPase homologue 1/2-like C-terminal" evidence="2">
    <location>
        <begin position="13"/>
        <end position="143"/>
    </location>
</feature>